<organism evidence="1 2">
    <name type="scientific">Dreissena polymorpha</name>
    <name type="common">Zebra mussel</name>
    <name type="synonym">Mytilus polymorpha</name>
    <dbReference type="NCBI Taxonomy" id="45954"/>
    <lineage>
        <taxon>Eukaryota</taxon>
        <taxon>Metazoa</taxon>
        <taxon>Spiralia</taxon>
        <taxon>Lophotrochozoa</taxon>
        <taxon>Mollusca</taxon>
        <taxon>Bivalvia</taxon>
        <taxon>Autobranchia</taxon>
        <taxon>Heteroconchia</taxon>
        <taxon>Euheterodonta</taxon>
        <taxon>Imparidentia</taxon>
        <taxon>Neoheterodontei</taxon>
        <taxon>Myida</taxon>
        <taxon>Dreissenoidea</taxon>
        <taxon>Dreissenidae</taxon>
        <taxon>Dreissena</taxon>
    </lineage>
</organism>
<dbReference type="EMBL" id="JAIWYP010000004">
    <property type="protein sequence ID" value="KAH3837244.1"/>
    <property type="molecule type" value="Genomic_DNA"/>
</dbReference>
<keyword evidence="2" id="KW-1185">Reference proteome</keyword>
<reference evidence="1" key="2">
    <citation type="submission" date="2020-11" db="EMBL/GenBank/DDBJ databases">
        <authorList>
            <person name="McCartney M.A."/>
            <person name="Auch B."/>
            <person name="Kono T."/>
            <person name="Mallez S."/>
            <person name="Becker A."/>
            <person name="Gohl D.M."/>
            <person name="Silverstein K.A.T."/>
            <person name="Koren S."/>
            <person name="Bechman K.B."/>
            <person name="Herman A."/>
            <person name="Abrahante J.E."/>
            <person name="Garbe J."/>
        </authorList>
    </citation>
    <scope>NUCLEOTIDE SEQUENCE</scope>
    <source>
        <strain evidence="1">Duluth1</strain>
        <tissue evidence="1">Whole animal</tissue>
    </source>
</reference>
<evidence type="ECO:0000313" key="1">
    <source>
        <dbReference type="EMBL" id="KAH3837244.1"/>
    </source>
</evidence>
<reference evidence="1" key="1">
    <citation type="journal article" date="2019" name="bioRxiv">
        <title>The Genome of the Zebra Mussel, Dreissena polymorpha: A Resource for Invasive Species Research.</title>
        <authorList>
            <person name="McCartney M.A."/>
            <person name="Auch B."/>
            <person name="Kono T."/>
            <person name="Mallez S."/>
            <person name="Zhang Y."/>
            <person name="Obille A."/>
            <person name="Becker A."/>
            <person name="Abrahante J.E."/>
            <person name="Garbe J."/>
            <person name="Badalamenti J.P."/>
            <person name="Herman A."/>
            <person name="Mangelson H."/>
            <person name="Liachko I."/>
            <person name="Sullivan S."/>
            <person name="Sone E.D."/>
            <person name="Koren S."/>
            <person name="Silverstein K.A.T."/>
            <person name="Beckman K.B."/>
            <person name="Gohl D.M."/>
        </authorList>
    </citation>
    <scope>NUCLEOTIDE SEQUENCE</scope>
    <source>
        <strain evidence="1">Duluth1</strain>
        <tissue evidence="1">Whole animal</tissue>
    </source>
</reference>
<accession>A0A9D4KD63</accession>
<proteinExistence type="predicted"/>
<protein>
    <submittedName>
        <fullName evidence="1">Uncharacterized protein</fullName>
    </submittedName>
</protein>
<sequence>MFVNEINNFAYLDFNHVNVAYAVDDTETDACPDMYPEQNFYIDVHSDTRDRNNEIRANNPDSGDQFIQVGDKNQILLRITLHDEGYSSMSSLESVNSDLSYRDLNQRHFIDPFDQRAETGGFTDIHCHSECNDQLRIPELVITSSSNQGYYTLESMESTGENHSGGLSTCSMDYDESLDKQELTVRDVCEQVAGFNKNEKTDVSTLHKETYLHNTELVHSNTPRSTGVCNPNSMLTNVGANCAVKTNLLHATQELDDIHLPKNNTMSCLCMRSSNCDSTLDTVDAIMDLEKMNAQSPKYKSIKSEIEAKTDAKIESNFTVKACVCKTNNCVEHIITENQIKSVILSNKGQTDFASNAECSRGHATQARLESATIPTKEFSCSESNSIDEYNPTYEEDSIIKITATTSNNLRAKTIVDLVSDCTNVTKERCVYNNSGAISFTGNNNIKVYPDDCLGLQVDTKGPIAVASIYNFSGIKRALSEHMRTSRLPFDLQRVPCLKVEARIDTHLHIPNKFILKTFQVGVDNSICVQGLRL</sequence>
<evidence type="ECO:0000313" key="2">
    <source>
        <dbReference type="Proteomes" id="UP000828390"/>
    </source>
</evidence>
<name>A0A9D4KD63_DREPO</name>
<dbReference type="AlphaFoldDB" id="A0A9D4KD63"/>
<dbReference type="Proteomes" id="UP000828390">
    <property type="component" value="Unassembled WGS sequence"/>
</dbReference>
<gene>
    <name evidence="1" type="ORF">DPMN_110625</name>
</gene>
<comment type="caution">
    <text evidence="1">The sequence shown here is derived from an EMBL/GenBank/DDBJ whole genome shotgun (WGS) entry which is preliminary data.</text>
</comment>